<proteinExistence type="predicted"/>
<dbReference type="InterPro" id="IPR036390">
    <property type="entry name" value="WH_DNA-bd_sf"/>
</dbReference>
<organism evidence="3 4">
    <name type="scientific">Nonomuraea jiangxiensis</name>
    <dbReference type="NCBI Taxonomy" id="633440"/>
    <lineage>
        <taxon>Bacteria</taxon>
        <taxon>Bacillati</taxon>
        <taxon>Actinomycetota</taxon>
        <taxon>Actinomycetes</taxon>
        <taxon>Streptosporangiales</taxon>
        <taxon>Streptosporangiaceae</taxon>
        <taxon>Nonomuraea</taxon>
    </lineage>
</organism>
<dbReference type="Pfam" id="PF01022">
    <property type="entry name" value="HTH_5"/>
    <property type="match status" value="1"/>
</dbReference>
<dbReference type="GO" id="GO:0003700">
    <property type="term" value="F:DNA-binding transcription factor activity"/>
    <property type="evidence" value="ECO:0007669"/>
    <property type="project" value="InterPro"/>
</dbReference>
<dbReference type="PANTHER" id="PTHR43428">
    <property type="entry name" value="ARSENATE REDUCTASE"/>
    <property type="match status" value="1"/>
</dbReference>
<dbReference type="STRING" id="633440.SAMN05421869_106220"/>
<protein>
    <submittedName>
        <fullName evidence="3">Protein-tyrosine-phosphatase</fullName>
    </submittedName>
</protein>
<evidence type="ECO:0000313" key="4">
    <source>
        <dbReference type="Proteomes" id="UP000199202"/>
    </source>
</evidence>
<dbReference type="PANTHER" id="PTHR43428:SF1">
    <property type="entry name" value="ARSENATE REDUCTASE"/>
    <property type="match status" value="1"/>
</dbReference>
<keyword evidence="1" id="KW-0059">Arsenical resistance</keyword>
<evidence type="ECO:0000313" key="3">
    <source>
        <dbReference type="EMBL" id="SDI59728.1"/>
    </source>
</evidence>
<dbReference type="CDD" id="cd00090">
    <property type="entry name" value="HTH_ARSR"/>
    <property type="match status" value="1"/>
</dbReference>
<accession>A0A1G8LVN7</accession>
<dbReference type="SUPFAM" id="SSF46785">
    <property type="entry name" value="Winged helix' DNA-binding domain"/>
    <property type="match status" value="1"/>
</dbReference>
<dbReference type="CDD" id="cd16345">
    <property type="entry name" value="LMWP_ArsC"/>
    <property type="match status" value="1"/>
</dbReference>
<dbReference type="InterPro" id="IPR011991">
    <property type="entry name" value="ArsR-like_HTH"/>
</dbReference>
<reference evidence="3 4" key="1">
    <citation type="submission" date="2016-10" db="EMBL/GenBank/DDBJ databases">
        <authorList>
            <person name="de Groot N.N."/>
        </authorList>
    </citation>
    <scope>NUCLEOTIDE SEQUENCE [LARGE SCALE GENOMIC DNA]</scope>
    <source>
        <strain evidence="3 4">CGMCC 4.6533</strain>
    </source>
</reference>
<dbReference type="GO" id="GO:0046685">
    <property type="term" value="P:response to arsenic-containing substance"/>
    <property type="evidence" value="ECO:0007669"/>
    <property type="project" value="UniProtKB-KW"/>
</dbReference>
<dbReference type="RefSeq" id="WP_090932043.1">
    <property type="nucleotide sequence ID" value="NZ_FNDJ01000006.1"/>
</dbReference>
<dbReference type="EMBL" id="FNDJ01000006">
    <property type="protein sequence ID" value="SDI59728.1"/>
    <property type="molecule type" value="Genomic_DNA"/>
</dbReference>
<dbReference type="InterPro" id="IPR036388">
    <property type="entry name" value="WH-like_DNA-bd_sf"/>
</dbReference>
<dbReference type="Gene3D" id="1.10.10.10">
    <property type="entry name" value="Winged helix-like DNA-binding domain superfamily/Winged helix DNA-binding domain"/>
    <property type="match status" value="1"/>
</dbReference>
<dbReference type="SUPFAM" id="SSF52788">
    <property type="entry name" value="Phosphotyrosine protein phosphatases I"/>
    <property type="match status" value="1"/>
</dbReference>
<dbReference type="InterPro" id="IPR023485">
    <property type="entry name" value="Ptyr_pPase"/>
</dbReference>
<dbReference type="InterPro" id="IPR036196">
    <property type="entry name" value="Ptyr_pPase_sf"/>
</dbReference>
<evidence type="ECO:0000259" key="2">
    <source>
        <dbReference type="PROSITE" id="PS50987"/>
    </source>
</evidence>
<dbReference type="SMART" id="SM00418">
    <property type="entry name" value="HTH_ARSR"/>
    <property type="match status" value="1"/>
</dbReference>
<dbReference type="Gene3D" id="3.40.50.2300">
    <property type="match status" value="1"/>
</dbReference>
<evidence type="ECO:0000256" key="1">
    <source>
        <dbReference type="ARBA" id="ARBA00022849"/>
    </source>
</evidence>
<keyword evidence="4" id="KW-1185">Reference proteome</keyword>
<gene>
    <name evidence="3" type="ORF">SAMN05421869_106220</name>
</gene>
<sequence length="261" mass="28762">MAPSGESAPPPFVRLAAHPVRWRLLSELARGDLRVRELVTLVGEPQNLVSYHLRLLRSAGLVSARRSSFDGRDSYYHLDLERCAHALADAGAALHPALRVPPGEPVTSAAPSVLFMCTGNSARSPIAEALLRHRVGGHAEVTSAGSHPRARLHPHAAQVLRRRYGIDLAGWRPRHLDTLIGRRFDYVISLCDKVREVCPDFDGHPRRVHWSIPDPAAIADAGEGGYPVFDRTAAEIDTRIRHLQPVLFPVLVPVPPREVRP</sequence>
<feature type="domain" description="HTH arsR-type" evidence="2">
    <location>
        <begin position="1"/>
        <end position="101"/>
    </location>
</feature>
<dbReference type="AlphaFoldDB" id="A0A1G8LVN7"/>
<dbReference type="SMART" id="SM00226">
    <property type="entry name" value="LMWPc"/>
    <property type="match status" value="1"/>
</dbReference>
<dbReference type="OrthoDB" id="9784339at2"/>
<dbReference type="InterPro" id="IPR001845">
    <property type="entry name" value="HTH_ArsR_DNA-bd_dom"/>
</dbReference>
<dbReference type="PROSITE" id="PS50987">
    <property type="entry name" value="HTH_ARSR_2"/>
    <property type="match status" value="1"/>
</dbReference>
<name>A0A1G8LVN7_9ACTN</name>
<dbReference type="NCBIfam" id="NF033788">
    <property type="entry name" value="HTH_metalloreg"/>
    <property type="match status" value="1"/>
</dbReference>
<dbReference type="Proteomes" id="UP000199202">
    <property type="component" value="Unassembled WGS sequence"/>
</dbReference>
<dbReference type="Pfam" id="PF01451">
    <property type="entry name" value="LMWPc"/>
    <property type="match status" value="1"/>
</dbReference>